<reference evidence="6 7" key="1">
    <citation type="submission" date="2023-01" db="EMBL/GenBank/DDBJ databases">
        <title>Complete genome sequence of Roseicyclus marinus strain Dej080120_10.</title>
        <authorList>
            <person name="Ueki S."/>
            <person name="Maruyama F."/>
        </authorList>
    </citation>
    <scope>NUCLEOTIDE SEQUENCE [LARGE SCALE GENOMIC DNA]</scope>
    <source>
        <strain evidence="6 7">Dej080120_10</strain>
    </source>
</reference>
<feature type="domain" description="Cytochrome c" evidence="5">
    <location>
        <begin position="29"/>
        <end position="123"/>
    </location>
</feature>
<dbReference type="InterPro" id="IPR036909">
    <property type="entry name" value="Cyt_c-like_dom_sf"/>
</dbReference>
<accession>A0AA48H813</accession>
<dbReference type="Proteomes" id="UP001337723">
    <property type="component" value="Chromosome"/>
</dbReference>
<dbReference type="SUPFAM" id="SSF46626">
    <property type="entry name" value="Cytochrome c"/>
    <property type="match status" value="1"/>
</dbReference>
<keyword evidence="2 4" id="KW-0479">Metal-binding</keyword>
<dbReference type="GO" id="GO:0009055">
    <property type="term" value="F:electron transfer activity"/>
    <property type="evidence" value="ECO:0007669"/>
    <property type="project" value="InterPro"/>
</dbReference>
<evidence type="ECO:0000313" key="6">
    <source>
        <dbReference type="EMBL" id="BDW86510.1"/>
    </source>
</evidence>
<dbReference type="Pfam" id="PF00034">
    <property type="entry name" value="Cytochrom_C"/>
    <property type="match status" value="1"/>
</dbReference>
<protein>
    <recommendedName>
        <fullName evidence="5">Cytochrome c domain-containing protein</fullName>
    </recommendedName>
</protein>
<evidence type="ECO:0000256" key="3">
    <source>
        <dbReference type="ARBA" id="ARBA00023004"/>
    </source>
</evidence>
<evidence type="ECO:0000256" key="2">
    <source>
        <dbReference type="ARBA" id="ARBA00022723"/>
    </source>
</evidence>
<dbReference type="KEGG" id="rmai:MACH21_26870"/>
<dbReference type="GO" id="GO:0046872">
    <property type="term" value="F:metal ion binding"/>
    <property type="evidence" value="ECO:0007669"/>
    <property type="project" value="UniProtKB-KW"/>
</dbReference>
<gene>
    <name evidence="6" type="ORF">MACH21_26870</name>
</gene>
<keyword evidence="3 4" id="KW-0408">Iron</keyword>
<dbReference type="GO" id="GO:0020037">
    <property type="term" value="F:heme binding"/>
    <property type="evidence" value="ECO:0007669"/>
    <property type="project" value="InterPro"/>
</dbReference>
<keyword evidence="7" id="KW-1185">Reference proteome</keyword>
<dbReference type="AlphaFoldDB" id="A0AA48H813"/>
<dbReference type="Gene3D" id="1.10.760.10">
    <property type="entry name" value="Cytochrome c-like domain"/>
    <property type="match status" value="1"/>
</dbReference>
<evidence type="ECO:0000256" key="4">
    <source>
        <dbReference type="PROSITE-ProRule" id="PRU00433"/>
    </source>
</evidence>
<dbReference type="PROSITE" id="PS51007">
    <property type="entry name" value="CYTC"/>
    <property type="match status" value="1"/>
</dbReference>
<evidence type="ECO:0000259" key="5">
    <source>
        <dbReference type="PROSITE" id="PS51007"/>
    </source>
</evidence>
<evidence type="ECO:0000313" key="7">
    <source>
        <dbReference type="Proteomes" id="UP001337723"/>
    </source>
</evidence>
<dbReference type="InterPro" id="IPR009056">
    <property type="entry name" value="Cyt_c-like_dom"/>
</dbReference>
<dbReference type="EMBL" id="AP027266">
    <property type="protein sequence ID" value="BDW86510.1"/>
    <property type="molecule type" value="Genomic_DNA"/>
</dbReference>
<keyword evidence="1 4" id="KW-0349">Heme</keyword>
<name>A0AA48H813_9RHOB</name>
<evidence type="ECO:0000256" key="1">
    <source>
        <dbReference type="ARBA" id="ARBA00022617"/>
    </source>
</evidence>
<proteinExistence type="predicted"/>
<sequence length="140" mass="15343">MTEFRSKLIHITIFVCLAIGLITHEGFAQADEIGRLEYVYNCSACHGENGHGDGPVAGYLNVDTPSLTTLAQQNDGMFPLLRIIQIIDGRSGVGPHGTIMPVWGERFIASEIEDRGPYGAEIVVRGRVLSLARYLESIQE</sequence>
<organism evidence="6 7">
    <name type="scientific">Roseicyclus marinus</name>
    <dbReference type="NCBI Taxonomy" id="2161673"/>
    <lineage>
        <taxon>Bacteria</taxon>
        <taxon>Pseudomonadati</taxon>
        <taxon>Pseudomonadota</taxon>
        <taxon>Alphaproteobacteria</taxon>
        <taxon>Rhodobacterales</taxon>
        <taxon>Roseobacteraceae</taxon>
        <taxon>Roseicyclus</taxon>
    </lineage>
</organism>